<reference evidence="1" key="1">
    <citation type="submission" date="2018-11" db="EMBL/GenBank/DDBJ databases">
        <authorList>
            <consortium name="Pathogen Informatics"/>
        </authorList>
    </citation>
    <scope>NUCLEOTIDE SEQUENCE</scope>
</reference>
<name>A0A3S5ATY8_9PLAT</name>
<evidence type="ECO:0000313" key="1">
    <source>
        <dbReference type="EMBL" id="VEL28349.1"/>
    </source>
</evidence>
<sequence length="199" mass="21161">MSDRPGLLRSCHVMSGQVGSGRVGWGWVGEGNGAANRRKGITFCRAVSALLLWRGRPTTDTQTVYAMCVCMSSSRSVAPSALVANPQLALWACTWSIRRCPRVCELAVPVQYGPPEDGGLEPKEVSSANCGPIGAGVTRRGKSGDGRLRLAGLDEAEAEGEGEGEAVESLSRRHGNAGASIVRSCWRLCRWGRAKMCCP</sequence>
<comment type="caution">
    <text evidence="1">The sequence shown here is derived from an EMBL/GenBank/DDBJ whole genome shotgun (WGS) entry which is preliminary data.</text>
</comment>
<keyword evidence="2" id="KW-1185">Reference proteome</keyword>
<proteinExistence type="predicted"/>
<organism evidence="1 2">
    <name type="scientific">Protopolystoma xenopodis</name>
    <dbReference type="NCBI Taxonomy" id="117903"/>
    <lineage>
        <taxon>Eukaryota</taxon>
        <taxon>Metazoa</taxon>
        <taxon>Spiralia</taxon>
        <taxon>Lophotrochozoa</taxon>
        <taxon>Platyhelminthes</taxon>
        <taxon>Monogenea</taxon>
        <taxon>Polyopisthocotylea</taxon>
        <taxon>Polystomatidea</taxon>
        <taxon>Polystomatidae</taxon>
        <taxon>Protopolystoma</taxon>
    </lineage>
</organism>
<dbReference type="AlphaFoldDB" id="A0A3S5ATY8"/>
<dbReference type="Proteomes" id="UP000784294">
    <property type="component" value="Unassembled WGS sequence"/>
</dbReference>
<protein>
    <submittedName>
        <fullName evidence="1">Uncharacterized protein</fullName>
    </submittedName>
</protein>
<dbReference type="EMBL" id="CAAALY010094348">
    <property type="protein sequence ID" value="VEL28349.1"/>
    <property type="molecule type" value="Genomic_DNA"/>
</dbReference>
<gene>
    <name evidence="1" type="ORF">PXEA_LOCUS21789</name>
</gene>
<evidence type="ECO:0000313" key="2">
    <source>
        <dbReference type="Proteomes" id="UP000784294"/>
    </source>
</evidence>
<accession>A0A3S5ATY8</accession>